<sequence>MSTMNAAEGCSFCGQQQTDLLRCSRCKNKFYCSKICQKKHWKEGHREKCKTACSQDENQETRCSFCGQPSQDLHRCSRCKGVSYCSRDCQKQHWKAGHKQECNESNYKPDLKSSNVMCHYCNFESNHLKKCTGCEKVSYCSKDCQTKDWTQRHKHECKGISHAEDPKSRDIVPDHVLEEVVDSDGDEFKPIPLETCPVCGMSCKLKFCQRCLKQKYCSSQCQKSDWGEHKKNCTKREINTDLRDEEKEITCPEAICAYCKNKNVTVSCMGCRSIYYCTKSCQTLDWNKHKISCKSQRPQTKATETLSTADCFRLGLVTPEEHRGMNRNDGSYPVSEENRHIFETYLCFKCRKNKITVDCPLCTSSLYCSTKCRDLDKAEHQQFCHIAQPFVHNKALFGLSPTIGFGNNQFNYGYSPGHAKFPAGKSPVLVQDGADLDMVIERTGRSREKASLTILSKYPNHTLILRIREIPIEEKSMFATNMCRQPLVFLSYIRRFHRYRGRHNVYLQDADRREIYVSFYLPNDDPTPYFRWSDVVPGKFIAILFPCIHFFGDGTVGIRVDKASHVTCLDVED</sequence>
<feature type="domain" description="MYND-type" evidence="5">
    <location>
        <begin position="347"/>
        <end position="384"/>
    </location>
</feature>
<dbReference type="PROSITE" id="PS01360">
    <property type="entry name" value="ZF_MYND_1"/>
    <property type="match status" value="5"/>
</dbReference>
<evidence type="ECO:0000256" key="3">
    <source>
        <dbReference type="ARBA" id="ARBA00022833"/>
    </source>
</evidence>
<evidence type="ECO:0000313" key="7">
    <source>
        <dbReference type="RefSeq" id="XP_022326780.1"/>
    </source>
</evidence>
<accession>A0A8B8DGE9</accession>
<keyword evidence="2 4" id="KW-0863">Zinc-finger</keyword>
<dbReference type="Proteomes" id="UP000694844">
    <property type="component" value="Chromosome 3"/>
</dbReference>
<dbReference type="InterPro" id="IPR024119">
    <property type="entry name" value="TF_DEAF-1"/>
</dbReference>
<dbReference type="AlphaFoldDB" id="A0A8B8DGE9"/>
<dbReference type="InterPro" id="IPR002893">
    <property type="entry name" value="Znf_MYND"/>
</dbReference>
<dbReference type="SUPFAM" id="SSF144232">
    <property type="entry name" value="HIT/MYND zinc finger-like"/>
    <property type="match status" value="6"/>
</dbReference>
<dbReference type="OrthoDB" id="6143545at2759"/>
<protein>
    <submittedName>
        <fullName evidence="7">Uncharacterized protein LOC111126427</fullName>
    </submittedName>
</protein>
<feature type="domain" description="MYND-type" evidence="5">
    <location>
        <begin position="118"/>
        <end position="157"/>
    </location>
</feature>
<dbReference type="GO" id="GO:0005634">
    <property type="term" value="C:nucleus"/>
    <property type="evidence" value="ECO:0007669"/>
    <property type="project" value="TreeGrafter"/>
</dbReference>
<dbReference type="GO" id="GO:0000981">
    <property type="term" value="F:DNA-binding transcription factor activity, RNA polymerase II-specific"/>
    <property type="evidence" value="ECO:0007669"/>
    <property type="project" value="TreeGrafter"/>
</dbReference>
<organism evidence="6 7">
    <name type="scientific">Crassostrea virginica</name>
    <name type="common">Eastern oyster</name>
    <dbReference type="NCBI Taxonomy" id="6565"/>
    <lineage>
        <taxon>Eukaryota</taxon>
        <taxon>Metazoa</taxon>
        <taxon>Spiralia</taxon>
        <taxon>Lophotrochozoa</taxon>
        <taxon>Mollusca</taxon>
        <taxon>Bivalvia</taxon>
        <taxon>Autobranchia</taxon>
        <taxon>Pteriomorphia</taxon>
        <taxon>Ostreida</taxon>
        <taxon>Ostreoidea</taxon>
        <taxon>Ostreidae</taxon>
        <taxon>Crassostrea</taxon>
    </lineage>
</organism>
<feature type="domain" description="MYND-type" evidence="5">
    <location>
        <begin position="63"/>
        <end position="102"/>
    </location>
</feature>
<dbReference type="PROSITE" id="PS50865">
    <property type="entry name" value="ZF_MYND_2"/>
    <property type="match status" value="6"/>
</dbReference>
<dbReference type="GO" id="GO:0008270">
    <property type="term" value="F:zinc ion binding"/>
    <property type="evidence" value="ECO:0007669"/>
    <property type="project" value="UniProtKB-KW"/>
</dbReference>
<gene>
    <name evidence="7" type="primary">LOC111126427</name>
</gene>
<feature type="domain" description="MYND-type" evidence="5">
    <location>
        <begin position="196"/>
        <end position="233"/>
    </location>
</feature>
<dbReference type="Pfam" id="PF01753">
    <property type="entry name" value="zf-MYND"/>
    <property type="match status" value="6"/>
</dbReference>
<dbReference type="Gene3D" id="6.10.140.2220">
    <property type="match status" value="5"/>
</dbReference>
<reference evidence="7" key="1">
    <citation type="submission" date="2025-08" db="UniProtKB">
        <authorList>
            <consortium name="RefSeq"/>
        </authorList>
    </citation>
    <scope>IDENTIFICATION</scope>
    <source>
        <tissue evidence="7">Whole sample</tissue>
    </source>
</reference>
<name>A0A8B8DGE9_CRAVI</name>
<evidence type="ECO:0000313" key="6">
    <source>
        <dbReference type="Proteomes" id="UP000694844"/>
    </source>
</evidence>
<dbReference type="PANTHER" id="PTHR10237:SF14">
    <property type="entry name" value="MYND-TYPE DOMAIN-CONTAINING PROTEIN"/>
    <property type="match status" value="1"/>
</dbReference>
<evidence type="ECO:0000256" key="1">
    <source>
        <dbReference type="ARBA" id="ARBA00022723"/>
    </source>
</evidence>
<evidence type="ECO:0000259" key="5">
    <source>
        <dbReference type="PROSITE" id="PS50865"/>
    </source>
</evidence>
<keyword evidence="6" id="KW-1185">Reference proteome</keyword>
<evidence type="ECO:0000256" key="4">
    <source>
        <dbReference type="PROSITE-ProRule" id="PRU00134"/>
    </source>
</evidence>
<feature type="domain" description="MYND-type" evidence="5">
    <location>
        <begin position="10"/>
        <end position="49"/>
    </location>
</feature>
<evidence type="ECO:0000256" key="2">
    <source>
        <dbReference type="ARBA" id="ARBA00022771"/>
    </source>
</evidence>
<dbReference type="RefSeq" id="XP_022326780.1">
    <property type="nucleotide sequence ID" value="XM_022471072.1"/>
</dbReference>
<dbReference type="KEGG" id="cvn:111126427"/>
<keyword evidence="1" id="KW-0479">Metal-binding</keyword>
<keyword evidence="3" id="KW-0862">Zinc</keyword>
<dbReference type="GeneID" id="111126427"/>
<dbReference type="PANTHER" id="PTHR10237">
    <property type="entry name" value="DEFORMED EPIDERMAL AUTOREGULATORY FACTOR 1 HOMOLOG SUPPRESSIN"/>
    <property type="match status" value="1"/>
</dbReference>
<feature type="domain" description="MYND-type" evidence="5">
    <location>
        <begin position="256"/>
        <end position="293"/>
    </location>
</feature>
<proteinExistence type="predicted"/>